<evidence type="ECO:0000256" key="9">
    <source>
        <dbReference type="ARBA" id="ARBA00023277"/>
    </source>
</evidence>
<evidence type="ECO:0000256" key="1">
    <source>
        <dbReference type="ARBA" id="ARBA00000826"/>
    </source>
</evidence>
<feature type="active site" description="Proton donor" evidence="10">
    <location>
        <position position="373"/>
    </location>
</feature>
<dbReference type="InterPro" id="IPR017853">
    <property type="entry name" value="GH"/>
</dbReference>
<dbReference type="InterPro" id="IPR006407">
    <property type="entry name" value="GlgB"/>
</dbReference>
<dbReference type="CDD" id="cd11322">
    <property type="entry name" value="AmyAc_Glg_BE"/>
    <property type="match status" value="1"/>
</dbReference>
<feature type="active site" description="Nucleophile" evidence="10">
    <location>
        <position position="320"/>
    </location>
</feature>
<organism evidence="12 13">
    <name type="scientific">Providencia zhijiangensis</name>
    <dbReference type="NCBI Taxonomy" id="3053982"/>
    <lineage>
        <taxon>Bacteria</taxon>
        <taxon>Pseudomonadati</taxon>
        <taxon>Pseudomonadota</taxon>
        <taxon>Gammaproteobacteria</taxon>
        <taxon>Enterobacterales</taxon>
        <taxon>Morganellaceae</taxon>
        <taxon>Providencia</taxon>
    </lineage>
</organism>
<dbReference type="PANTHER" id="PTHR43651">
    <property type="entry name" value="1,4-ALPHA-GLUCAN-BRANCHING ENZYME"/>
    <property type="match status" value="1"/>
</dbReference>
<feature type="domain" description="Glycosyl hydrolase family 13 catalytic" evidence="11">
    <location>
        <begin position="162"/>
        <end position="524"/>
    </location>
</feature>
<evidence type="ECO:0000313" key="12">
    <source>
        <dbReference type="EMBL" id="WPA93921.1"/>
    </source>
</evidence>
<dbReference type="InterPro" id="IPR006048">
    <property type="entry name" value="A-amylase/branching_C"/>
</dbReference>
<evidence type="ECO:0000256" key="10">
    <source>
        <dbReference type="HAMAP-Rule" id="MF_00685"/>
    </source>
</evidence>
<dbReference type="Pfam" id="PF02922">
    <property type="entry name" value="CBM_48"/>
    <property type="match status" value="1"/>
</dbReference>
<evidence type="ECO:0000256" key="3">
    <source>
        <dbReference type="ARBA" id="ARBA00004964"/>
    </source>
</evidence>
<dbReference type="InterPro" id="IPR014756">
    <property type="entry name" value="Ig_E-set"/>
</dbReference>
<dbReference type="InterPro" id="IPR013783">
    <property type="entry name" value="Ig-like_fold"/>
</dbReference>
<dbReference type="NCBIfam" id="NF008967">
    <property type="entry name" value="PRK12313.1"/>
    <property type="match status" value="1"/>
</dbReference>
<sequence length="650" mass="74748">MSSAETQAIKKHTDGFGTLIRDIDGWLLAEGTHLRPYECLGAHPVNFDGVDGVIFSLWAPNAQRVSVVGEFNQWDGRIHPMTLRHEVGIWERFIPDAKIGQAYKYELQDNRGYIRVKADPYALKSVLFPHVESVITALPDKQTPLHSASANSPLSAPISIYEVHLGSWRRHPHNNGWLSYRQLAEQLIPYVAEMGFTHLELLPISEHPFDGSWGYQPIGLYSPTYRFGGVEDFLYLIQTAHQHHLKVILDWVPAHFPNDEYGLIQFDGTALYEYADPREGVHQNWHTLIYNYSRYEVANFLAGNALYWLERFGVDGLRVDAVSSMIYRDYSREEGEWVPNKWGGKENLEALDFLRYTNQIVKQNCPHALMIAEESTAFPNVTGSVENHGLDFDFKWDLGWMHDTLRYMSLDPIYRQYHHQQMTFGMFYAHKEHFVLPLSHDEVVHGKGSLLSKMSGDTWQKFANLRAYYGFMWGHPGKKLLFMGGEFAQGREWDHDTGLDWHLLNPEYDGWHTGVQHLVRDLNHCYQQHPPLYQLDDSPQGFEWLVVDDHQNSVFAFVRRDANNHEILVVTNFTPVPRENYRIGVHQSACYQEIINTDSHYYRGSNVGNQGAISTQQIAAHGKNHSLNITLPPLATLYLKRADLETGGTE</sequence>
<name>A0ABZ0N776_9GAMM</name>
<comment type="pathway">
    <text evidence="3 10">Glycan biosynthesis; glycogen biosynthesis.</text>
</comment>
<proteinExistence type="inferred from homology"/>
<dbReference type="Proteomes" id="UP001302443">
    <property type="component" value="Chromosome"/>
</dbReference>
<dbReference type="Pfam" id="PF00128">
    <property type="entry name" value="Alpha-amylase"/>
    <property type="match status" value="2"/>
</dbReference>
<dbReference type="InterPro" id="IPR013780">
    <property type="entry name" value="Glyco_hydro_b"/>
</dbReference>
<dbReference type="PANTHER" id="PTHR43651:SF3">
    <property type="entry name" value="1,4-ALPHA-GLUCAN-BRANCHING ENZYME"/>
    <property type="match status" value="1"/>
</dbReference>
<dbReference type="CDD" id="cd02855">
    <property type="entry name" value="E_set_GBE_prok_N"/>
    <property type="match status" value="1"/>
</dbReference>
<dbReference type="Gene3D" id="3.20.20.80">
    <property type="entry name" value="Glycosidases"/>
    <property type="match status" value="1"/>
</dbReference>
<dbReference type="EC" id="2.4.1.18" evidence="10"/>
<evidence type="ECO:0000256" key="7">
    <source>
        <dbReference type="ARBA" id="ARBA00022679"/>
    </source>
</evidence>
<dbReference type="InterPro" id="IPR006047">
    <property type="entry name" value="GH13_cat_dom"/>
</dbReference>
<evidence type="ECO:0000313" key="13">
    <source>
        <dbReference type="Proteomes" id="UP001302443"/>
    </source>
</evidence>
<protein>
    <recommendedName>
        <fullName evidence="10">1,4-alpha-glucan branching enzyme GlgB</fullName>
        <ecNumber evidence="10">2.4.1.18</ecNumber>
    </recommendedName>
    <alternativeName>
        <fullName evidence="10">1,4-alpha-D-glucan:1,4-alpha-D-glucan 6-glucosyl-transferase</fullName>
    </alternativeName>
    <alternativeName>
        <fullName evidence="10">Alpha-(1-&gt;4)-glucan branching enzyme</fullName>
    </alternativeName>
    <alternativeName>
        <fullName evidence="10">Glycogen branching enzyme</fullName>
        <shortName evidence="10">BE</shortName>
    </alternativeName>
</protein>
<dbReference type="SUPFAM" id="SSF81296">
    <property type="entry name" value="E set domains"/>
    <property type="match status" value="1"/>
</dbReference>
<dbReference type="HAMAP" id="MF_00685">
    <property type="entry name" value="GlgB"/>
    <property type="match status" value="1"/>
</dbReference>
<comment type="function">
    <text evidence="2 10">Catalyzes the formation of the alpha-1,6-glucosidic linkages in glycogen by scission of a 1,4-alpha-linked oligosaccharide from growing alpha-1,4-glucan chains and the subsequent attachment of the oligosaccharide to the alpha-1,6 position.</text>
</comment>
<comment type="similarity">
    <text evidence="4 10">Belongs to the glycosyl hydrolase 13 family. GlgB subfamily.</text>
</comment>
<dbReference type="Gene3D" id="2.60.40.10">
    <property type="entry name" value="Immunoglobulins"/>
    <property type="match status" value="1"/>
</dbReference>
<evidence type="ECO:0000256" key="8">
    <source>
        <dbReference type="ARBA" id="ARBA00023056"/>
    </source>
</evidence>
<dbReference type="Pfam" id="PF02806">
    <property type="entry name" value="Alpha-amylase_C"/>
    <property type="match status" value="1"/>
</dbReference>
<reference evidence="12 13" key="1">
    <citation type="submission" date="2023-09" db="EMBL/GenBank/DDBJ databases">
        <title>Genomic Revisitation and Reclassification of the Genus Providencia.</title>
        <authorList>
            <person name="Dong X."/>
        </authorList>
    </citation>
    <scope>NUCLEOTIDE SEQUENCE [LARGE SCALE GENOMIC DNA]</scope>
    <source>
        <strain evidence="12 13">D4759</strain>
    </source>
</reference>
<dbReference type="InterPro" id="IPR004193">
    <property type="entry name" value="Glyco_hydro_13_N"/>
</dbReference>
<evidence type="ECO:0000256" key="6">
    <source>
        <dbReference type="ARBA" id="ARBA00022676"/>
    </source>
</evidence>
<keyword evidence="9 10" id="KW-0119">Carbohydrate metabolism</keyword>
<comment type="catalytic activity">
    <reaction evidence="1 10">
        <text>Transfers a segment of a (1-&gt;4)-alpha-D-glucan chain to a primary hydroxy group in a similar glucan chain.</text>
        <dbReference type="EC" id="2.4.1.18"/>
    </reaction>
</comment>
<dbReference type="InterPro" id="IPR037439">
    <property type="entry name" value="Branching_enzy"/>
</dbReference>
<evidence type="ECO:0000259" key="11">
    <source>
        <dbReference type="SMART" id="SM00642"/>
    </source>
</evidence>
<dbReference type="SUPFAM" id="SSF51445">
    <property type="entry name" value="(Trans)glycosidases"/>
    <property type="match status" value="1"/>
</dbReference>
<evidence type="ECO:0000256" key="4">
    <source>
        <dbReference type="ARBA" id="ARBA00009000"/>
    </source>
</evidence>
<dbReference type="SMART" id="SM00642">
    <property type="entry name" value="Aamy"/>
    <property type="match status" value="1"/>
</dbReference>
<gene>
    <name evidence="10 12" type="primary">glgB</name>
    <name evidence="12" type="ORF">QS795_015435</name>
</gene>
<comment type="subunit">
    <text evidence="10">Monomer.</text>
</comment>
<dbReference type="EMBL" id="CP135990">
    <property type="protein sequence ID" value="WPA93921.1"/>
    <property type="molecule type" value="Genomic_DNA"/>
</dbReference>
<keyword evidence="5 10" id="KW-0321">Glycogen metabolism</keyword>
<keyword evidence="6 10" id="KW-0328">Glycosyltransferase</keyword>
<evidence type="ECO:0000256" key="5">
    <source>
        <dbReference type="ARBA" id="ARBA00022600"/>
    </source>
</evidence>
<keyword evidence="7 10" id="KW-0808">Transferase</keyword>
<dbReference type="InterPro" id="IPR044143">
    <property type="entry name" value="GlgB_N_E_set_prok"/>
</dbReference>
<keyword evidence="8 10" id="KW-0320">Glycogen biosynthesis</keyword>
<dbReference type="GO" id="GO:0003844">
    <property type="term" value="F:1,4-alpha-glucan branching enzyme activity"/>
    <property type="evidence" value="ECO:0007669"/>
    <property type="project" value="UniProtKB-EC"/>
</dbReference>
<keyword evidence="13" id="KW-1185">Reference proteome</keyword>
<dbReference type="PIRSF" id="PIRSF000463">
    <property type="entry name" value="GlgB"/>
    <property type="match status" value="1"/>
</dbReference>
<dbReference type="NCBIfam" id="TIGR01515">
    <property type="entry name" value="branching_enzym"/>
    <property type="match status" value="1"/>
</dbReference>
<accession>A0ABZ0N776</accession>
<dbReference type="Gene3D" id="2.60.40.1180">
    <property type="entry name" value="Golgi alpha-mannosidase II"/>
    <property type="match status" value="1"/>
</dbReference>
<dbReference type="NCBIfam" id="NF003811">
    <property type="entry name" value="PRK05402.1"/>
    <property type="match status" value="1"/>
</dbReference>
<dbReference type="SUPFAM" id="SSF51011">
    <property type="entry name" value="Glycosyl hydrolase domain"/>
    <property type="match status" value="1"/>
</dbReference>
<evidence type="ECO:0000256" key="2">
    <source>
        <dbReference type="ARBA" id="ARBA00002953"/>
    </source>
</evidence>